<dbReference type="InterPro" id="IPR000847">
    <property type="entry name" value="LysR_HTH_N"/>
</dbReference>
<evidence type="ECO:0000256" key="3">
    <source>
        <dbReference type="ARBA" id="ARBA00023125"/>
    </source>
</evidence>
<dbReference type="SUPFAM" id="SSF53850">
    <property type="entry name" value="Periplasmic binding protein-like II"/>
    <property type="match status" value="1"/>
</dbReference>
<dbReference type="InterPro" id="IPR036388">
    <property type="entry name" value="WH-like_DNA-bd_sf"/>
</dbReference>
<sequence>MSKSSWGNSMTFTQLEIFARVAELRGFTLAATRLGISQSAVSHALKTLEQEMGVELIHRHQVGVELTDIGAQLLLRAQEILGLSETMRQEAADARGMKRGTLRIGSFGPSASMKLLPDILEHYRRTYPEIEVRIDEGTDQEVISWIQERRVDVGFVVLPEDKLDTFVLCEDQMVALLPANHPLAGAQHVSLGELCDSPFIMTEAGSGPLLQRLFSAQKLAPNVLHRSAQLISTLAMVEMGFGVSILAEQALPARGSLHAKSYIKKMLSPPVTRRVGLAVLDERQASPASRAFIRIAVGLQRRT</sequence>
<dbReference type="EMBL" id="FNUD01000002">
    <property type="protein sequence ID" value="SEE64745.1"/>
    <property type="molecule type" value="Genomic_DNA"/>
</dbReference>
<keyword evidence="4" id="KW-0804">Transcription</keyword>
<evidence type="ECO:0000256" key="1">
    <source>
        <dbReference type="ARBA" id="ARBA00009437"/>
    </source>
</evidence>
<dbReference type="PRINTS" id="PR00039">
    <property type="entry name" value="HTHLYSR"/>
</dbReference>
<accession>A0A1H5KIW5</accession>
<dbReference type="InterPro" id="IPR036390">
    <property type="entry name" value="WH_DNA-bd_sf"/>
</dbReference>
<organism evidence="6 7">
    <name type="scientific">Pseudomonas deceptionensis</name>
    <dbReference type="NCBI Taxonomy" id="882211"/>
    <lineage>
        <taxon>Bacteria</taxon>
        <taxon>Pseudomonadati</taxon>
        <taxon>Pseudomonadota</taxon>
        <taxon>Gammaproteobacteria</taxon>
        <taxon>Pseudomonadales</taxon>
        <taxon>Pseudomonadaceae</taxon>
        <taxon>Pseudomonas</taxon>
    </lineage>
</organism>
<gene>
    <name evidence="6" type="ORF">SAMN04489800_1589</name>
</gene>
<protein>
    <submittedName>
        <fullName evidence="6">DNA-binding transcriptional regulator, LysR family</fullName>
    </submittedName>
</protein>
<comment type="caution">
    <text evidence="6">The sequence shown here is derived from an EMBL/GenBank/DDBJ whole genome shotgun (WGS) entry which is preliminary data.</text>
</comment>
<dbReference type="InterPro" id="IPR050950">
    <property type="entry name" value="HTH-type_LysR_regulators"/>
</dbReference>
<dbReference type="Gene3D" id="3.40.190.290">
    <property type="match status" value="1"/>
</dbReference>
<dbReference type="Gene3D" id="1.10.10.10">
    <property type="entry name" value="Winged helix-like DNA-binding domain superfamily/Winged helix DNA-binding domain"/>
    <property type="match status" value="1"/>
</dbReference>
<name>A0A1H5KIW5_PSEDM</name>
<dbReference type="PROSITE" id="PS50931">
    <property type="entry name" value="HTH_LYSR"/>
    <property type="match status" value="1"/>
</dbReference>
<evidence type="ECO:0000256" key="2">
    <source>
        <dbReference type="ARBA" id="ARBA00023015"/>
    </source>
</evidence>
<keyword evidence="2" id="KW-0805">Transcription regulation</keyword>
<reference evidence="6" key="1">
    <citation type="submission" date="2016-10" db="EMBL/GenBank/DDBJ databases">
        <authorList>
            <person name="Varghese N."/>
            <person name="Submissions S."/>
        </authorList>
    </citation>
    <scope>NUCLEOTIDE SEQUENCE [LARGE SCALE GENOMIC DNA]</scope>
    <source>
        <strain evidence="6">LMG 25555</strain>
    </source>
</reference>
<dbReference type="PANTHER" id="PTHR30419">
    <property type="entry name" value="HTH-TYPE TRANSCRIPTIONAL REGULATOR YBHD"/>
    <property type="match status" value="1"/>
</dbReference>
<dbReference type="CDD" id="cd05466">
    <property type="entry name" value="PBP2_LTTR_substrate"/>
    <property type="match status" value="1"/>
</dbReference>
<evidence type="ECO:0000313" key="7">
    <source>
        <dbReference type="Proteomes" id="UP000183613"/>
    </source>
</evidence>
<feature type="domain" description="HTH lysR-type" evidence="5">
    <location>
        <begin position="10"/>
        <end position="67"/>
    </location>
</feature>
<dbReference type="AlphaFoldDB" id="A0A1H5KIW5"/>
<dbReference type="Pfam" id="PF00126">
    <property type="entry name" value="HTH_1"/>
    <property type="match status" value="1"/>
</dbReference>
<dbReference type="FunFam" id="1.10.10.10:FF:000001">
    <property type="entry name" value="LysR family transcriptional regulator"/>
    <property type="match status" value="1"/>
</dbReference>
<dbReference type="SUPFAM" id="SSF46785">
    <property type="entry name" value="Winged helix' DNA-binding domain"/>
    <property type="match status" value="1"/>
</dbReference>
<proteinExistence type="inferred from homology"/>
<dbReference type="GO" id="GO:0005829">
    <property type="term" value="C:cytosol"/>
    <property type="evidence" value="ECO:0007669"/>
    <property type="project" value="TreeGrafter"/>
</dbReference>
<dbReference type="Proteomes" id="UP000183613">
    <property type="component" value="Unassembled WGS sequence"/>
</dbReference>
<keyword evidence="7" id="KW-1185">Reference proteome</keyword>
<evidence type="ECO:0000256" key="4">
    <source>
        <dbReference type="ARBA" id="ARBA00023163"/>
    </source>
</evidence>
<dbReference type="PANTHER" id="PTHR30419:SF24">
    <property type="entry name" value="HTH-TYPE TRANSCRIPTIONAL REGULATOR CZCR"/>
    <property type="match status" value="1"/>
</dbReference>
<evidence type="ECO:0000313" key="6">
    <source>
        <dbReference type="EMBL" id="SEE64745.1"/>
    </source>
</evidence>
<dbReference type="InterPro" id="IPR005119">
    <property type="entry name" value="LysR_subst-bd"/>
</dbReference>
<evidence type="ECO:0000259" key="5">
    <source>
        <dbReference type="PROSITE" id="PS50931"/>
    </source>
</evidence>
<keyword evidence="3 6" id="KW-0238">DNA-binding</keyword>
<dbReference type="GO" id="GO:0003700">
    <property type="term" value="F:DNA-binding transcription factor activity"/>
    <property type="evidence" value="ECO:0007669"/>
    <property type="project" value="InterPro"/>
</dbReference>
<dbReference type="Pfam" id="PF03466">
    <property type="entry name" value="LysR_substrate"/>
    <property type="match status" value="1"/>
</dbReference>
<comment type="similarity">
    <text evidence="1">Belongs to the LysR transcriptional regulatory family.</text>
</comment>
<dbReference type="GO" id="GO:0003677">
    <property type="term" value="F:DNA binding"/>
    <property type="evidence" value="ECO:0007669"/>
    <property type="project" value="UniProtKB-KW"/>
</dbReference>